<dbReference type="PANTHER" id="PTHR43304">
    <property type="entry name" value="PHYTOCHROME-LIKE PROTEIN CPH1"/>
    <property type="match status" value="1"/>
</dbReference>
<keyword evidence="6" id="KW-0716">Sensory transduction</keyword>
<dbReference type="PANTHER" id="PTHR43304:SF1">
    <property type="entry name" value="PAC DOMAIN-CONTAINING PROTEIN"/>
    <property type="match status" value="1"/>
</dbReference>
<dbReference type="SMART" id="SM00091">
    <property type="entry name" value="PAS"/>
    <property type="match status" value="3"/>
</dbReference>
<reference evidence="17" key="2">
    <citation type="submission" date="2021-09" db="EMBL/GenBank/DDBJ databases">
        <authorList>
            <person name="Gilroy R."/>
        </authorList>
    </citation>
    <scope>NUCLEOTIDE SEQUENCE</scope>
    <source>
        <strain evidence="17">316</strain>
    </source>
</reference>
<feature type="domain" description="PAS" evidence="15">
    <location>
        <begin position="569"/>
        <end position="642"/>
    </location>
</feature>
<name>A0A921JDJ8_9HYPH</name>
<keyword evidence="9" id="KW-0808">Transferase</keyword>
<protein>
    <recommendedName>
        <fullName evidence="3">Blue-light-activated histidine kinase</fullName>
        <ecNumber evidence="2">2.7.13.3</ecNumber>
    </recommendedName>
</protein>
<evidence type="ECO:0000256" key="1">
    <source>
        <dbReference type="ARBA" id="ARBA00000085"/>
    </source>
</evidence>
<proteinExistence type="predicted"/>
<evidence type="ECO:0000256" key="8">
    <source>
        <dbReference type="ARBA" id="ARBA00022643"/>
    </source>
</evidence>
<dbReference type="CDD" id="cd00130">
    <property type="entry name" value="PAS"/>
    <property type="match status" value="2"/>
</dbReference>
<dbReference type="InterPro" id="IPR036890">
    <property type="entry name" value="HATPase_C_sf"/>
</dbReference>
<dbReference type="PROSITE" id="PS50112">
    <property type="entry name" value="PAS"/>
    <property type="match status" value="2"/>
</dbReference>
<evidence type="ECO:0000259" key="15">
    <source>
        <dbReference type="PROSITE" id="PS50112"/>
    </source>
</evidence>
<dbReference type="SMART" id="SM00086">
    <property type="entry name" value="PAC"/>
    <property type="match status" value="4"/>
</dbReference>
<dbReference type="InterPro" id="IPR001610">
    <property type="entry name" value="PAC"/>
</dbReference>
<reference evidence="17" key="1">
    <citation type="journal article" date="2021" name="PeerJ">
        <title>Extensive microbial diversity within the chicken gut microbiome revealed by metagenomics and culture.</title>
        <authorList>
            <person name="Gilroy R."/>
            <person name="Ravi A."/>
            <person name="Getino M."/>
            <person name="Pursley I."/>
            <person name="Horton D.L."/>
            <person name="Alikhan N.F."/>
            <person name="Baker D."/>
            <person name="Gharbi K."/>
            <person name="Hall N."/>
            <person name="Watson M."/>
            <person name="Adriaenssens E.M."/>
            <person name="Foster-Nyarko E."/>
            <person name="Jarju S."/>
            <person name="Secka A."/>
            <person name="Antonio M."/>
            <person name="Oren A."/>
            <person name="Chaudhuri R.R."/>
            <person name="La Ragione R."/>
            <person name="Hildebrand F."/>
            <person name="Pallen M.J."/>
        </authorList>
    </citation>
    <scope>NUCLEOTIDE SEQUENCE</scope>
    <source>
        <strain evidence="17">316</strain>
    </source>
</reference>
<keyword evidence="5" id="KW-0597">Phosphoprotein</keyword>
<dbReference type="FunFam" id="3.30.450.20:FF:000099">
    <property type="entry name" value="Sensory box sensor histidine kinase"/>
    <property type="match status" value="1"/>
</dbReference>
<keyword evidence="14" id="KW-0675">Receptor</keyword>
<dbReference type="AlphaFoldDB" id="A0A921JDJ8"/>
<evidence type="ECO:0000256" key="7">
    <source>
        <dbReference type="ARBA" id="ARBA00022630"/>
    </source>
</evidence>
<dbReference type="Gene3D" id="3.30.565.10">
    <property type="entry name" value="Histidine kinase-like ATPase, C-terminal domain"/>
    <property type="match status" value="1"/>
</dbReference>
<gene>
    <name evidence="17" type="ORF">K8W01_03305</name>
</gene>
<evidence type="ECO:0000256" key="14">
    <source>
        <dbReference type="ARBA" id="ARBA00023170"/>
    </source>
</evidence>
<feature type="domain" description="PAS" evidence="15">
    <location>
        <begin position="152"/>
        <end position="222"/>
    </location>
</feature>
<dbReference type="InterPro" id="IPR011102">
    <property type="entry name" value="Sig_transdc_His_kinase_HWE"/>
</dbReference>
<dbReference type="GO" id="GO:0005524">
    <property type="term" value="F:ATP binding"/>
    <property type="evidence" value="ECO:0007669"/>
    <property type="project" value="UniProtKB-KW"/>
</dbReference>
<dbReference type="InterPro" id="IPR003018">
    <property type="entry name" value="GAF"/>
</dbReference>
<dbReference type="InterPro" id="IPR035965">
    <property type="entry name" value="PAS-like_dom_sf"/>
</dbReference>
<dbReference type="InterPro" id="IPR013656">
    <property type="entry name" value="PAS_4"/>
</dbReference>
<keyword evidence="12" id="KW-0067">ATP-binding</keyword>
<dbReference type="GO" id="GO:0004673">
    <property type="term" value="F:protein histidine kinase activity"/>
    <property type="evidence" value="ECO:0007669"/>
    <property type="project" value="UniProtKB-EC"/>
</dbReference>
<dbReference type="Pfam" id="PF08448">
    <property type="entry name" value="PAS_4"/>
    <property type="match status" value="1"/>
</dbReference>
<evidence type="ECO:0000259" key="16">
    <source>
        <dbReference type="PROSITE" id="PS50113"/>
    </source>
</evidence>
<evidence type="ECO:0000256" key="5">
    <source>
        <dbReference type="ARBA" id="ARBA00022553"/>
    </source>
</evidence>
<dbReference type="SUPFAM" id="SSF55781">
    <property type="entry name" value="GAF domain-like"/>
    <property type="match status" value="1"/>
</dbReference>
<comment type="catalytic activity">
    <reaction evidence="1">
        <text>ATP + protein L-histidine = ADP + protein N-phospho-L-histidine.</text>
        <dbReference type="EC" id="2.7.13.3"/>
    </reaction>
</comment>
<evidence type="ECO:0000256" key="10">
    <source>
        <dbReference type="ARBA" id="ARBA00022741"/>
    </source>
</evidence>
<keyword evidence="13" id="KW-0157">Chromophore</keyword>
<dbReference type="PROSITE" id="PS50113">
    <property type="entry name" value="PAC"/>
    <property type="match status" value="2"/>
</dbReference>
<dbReference type="Proteomes" id="UP000742631">
    <property type="component" value="Unassembled WGS sequence"/>
</dbReference>
<dbReference type="SMART" id="SM00911">
    <property type="entry name" value="HWE_HK"/>
    <property type="match status" value="1"/>
</dbReference>
<feature type="domain" description="PAC" evidence="16">
    <location>
        <begin position="644"/>
        <end position="696"/>
    </location>
</feature>
<evidence type="ECO:0000256" key="9">
    <source>
        <dbReference type="ARBA" id="ARBA00022679"/>
    </source>
</evidence>
<dbReference type="Pfam" id="PF01590">
    <property type="entry name" value="GAF"/>
    <property type="match status" value="1"/>
</dbReference>
<keyword evidence="8" id="KW-0288">FMN</keyword>
<keyword evidence="10" id="KW-0547">Nucleotide-binding</keyword>
<evidence type="ECO:0000313" key="18">
    <source>
        <dbReference type="Proteomes" id="UP000742631"/>
    </source>
</evidence>
<evidence type="ECO:0000256" key="12">
    <source>
        <dbReference type="ARBA" id="ARBA00022840"/>
    </source>
</evidence>
<evidence type="ECO:0000256" key="4">
    <source>
        <dbReference type="ARBA" id="ARBA00022543"/>
    </source>
</evidence>
<dbReference type="Pfam" id="PF08447">
    <property type="entry name" value="PAS_3"/>
    <property type="match status" value="3"/>
</dbReference>
<evidence type="ECO:0000256" key="11">
    <source>
        <dbReference type="ARBA" id="ARBA00022777"/>
    </source>
</evidence>
<dbReference type="InterPro" id="IPR013655">
    <property type="entry name" value="PAS_fold_3"/>
</dbReference>
<dbReference type="InterPro" id="IPR000014">
    <property type="entry name" value="PAS"/>
</dbReference>
<dbReference type="InterPro" id="IPR000700">
    <property type="entry name" value="PAS-assoc_C"/>
</dbReference>
<dbReference type="EMBL" id="DYYG01000011">
    <property type="protein sequence ID" value="HJE22670.1"/>
    <property type="molecule type" value="Genomic_DNA"/>
</dbReference>
<keyword evidence="11" id="KW-0418">Kinase</keyword>
<keyword evidence="4" id="KW-0600">Photoreceptor protein</keyword>
<dbReference type="Gene3D" id="3.30.450.20">
    <property type="entry name" value="PAS domain"/>
    <property type="match status" value="4"/>
</dbReference>
<organism evidence="17 18">
    <name type="scientific">Methylorubrum populi</name>
    <dbReference type="NCBI Taxonomy" id="223967"/>
    <lineage>
        <taxon>Bacteria</taxon>
        <taxon>Pseudomonadati</taxon>
        <taxon>Pseudomonadota</taxon>
        <taxon>Alphaproteobacteria</taxon>
        <taxon>Hyphomicrobiales</taxon>
        <taxon>Methylobacteriaceae</taxon>
        <taxon>Methylorubrum</taxon>
    </lineage>
</organism>
<dbReference type="SMART" id="SM00065">
    <property type="entry name" value="GAF"/>
    <property type="match status" value="1"/>
</dbReference>
<evidence type="ECO:0000313" key="17">
    <source>
        <dbReference type="EMBL" id="HJE22670.1"/>
    </source>
</evidence>
<evidence type="ECO:0000256" key="13">
    <source>
        <dbReference type="ARBA" id="ARBA00022991"/>
    </source>
</evidence>
<accession>A0A921JDJ8</accession>
<dbReference type="GO" id="GO:0009881">
    <property type="term" value="F:photoreceptor activity"/>
    <property type="evidence" value="ECO:0007669"/>
    <property type="project" value="UniProtKB-KW"/>
</dbReference>
<evidence type="ECO:0000256" key="2">
    <source>
        <dbReference type="ARBA" id="ARBA00012438"/>
    </source>
</evidence>
<dbReference type="SUPFAM" id="SSF55785">
    <property type="entry name" value="PYP-like sensor domain (PAS domain)"/>
    <property type="match status" value="3"/>
</dbReference>
<dbReference type="EC" id="2.7.13.3" evidence="2"/>
<dbReference type="InterPro" id="IPR052162">
    <property type="entry name" value="Sensor_kinase/Photoreceptor"/>
</dbReference>
<dbReference type="NCBIfam" id="TIGR00229">
    <property type="entry name" value="sensory_box"/>
    <property type="match status" value="3"/>
</dbReference>
<evidence type="ECO:0000256" key="3">
    <source>
        <dbReference type="ARBA" id="ARBA00021740"/>
    </source>
</evidence>
<comment type="caution">
    <text evidence="17">The sequence shown here is derived from an EMBL/GenBank/DDBJ whole genome shotgun (WGS) entry which is preliminary data.</text>
</comment>
<dbReference type="Pfam" id="PF07536">
    <property type="entry name" value="HWE_HK"/>
    <property type="match status" value="1"/>
</dbReference>
<dbReference type="Gene3D" id="3.30.450.40">
    <property type="match status" value="1"/>
</dbReference>
<sequence length="888" mass="98717">MAGCIRAFDWASTPLGPIAGWPQSLKTIIDLMLVSPSMMSLVWGPEAIHLYNDSFTELLREHRTLALGQSAFETFARSRGVFADDLAAGMAGRSARLIGQQYPVLRNGRLEEAWFDVEYAPVHNDDGCVAGVLWTLKETTAQHLLESALRESEARHRLLIESCTQAVWETDAAGVVVTDSPSWRAHTGQTLEEWLGYGWLNGIHPDDRAYAEKQWREAVAARGLVNAEFRLRAPDGGWRWTNVRAAPVLDGRGKIEKWAGMNIDIDARKRAEAALRESDARLAQLADAVPVLIWETGYEGATFVNSHYLAYFGVSYDGIAGFNWTRFVHPDDVNGYIAAYEQAFAEGRPYDYECRLLRADGQYRWHHTSGRPASHGRFIGSCTDIHDLVAAERALREREERQAFLLKLSDALRPLTDLADIQGEITRLLREQLNAGWCYYVDWDLDREIGLVLRDSVIEGLPSLAGAHDVSDAPKFLQLLAVGAVLTVRDYASYEQLPTRIRQKFVALGFRSMMAAPLVKEGRLIASLLVGNTEIRDWSASEASLLVEVAERAWAAIERGRAERALRESEERFQQFATASAAGLWIRDAEALAMEFVSPAVATIYGVEPNTLFGDVTRWAALIVPDDRDVALAHLEAARRGKTVVHEFRIQRPSDGAIRWIRNTDFPLRDNSHILRVGGIAEDVTEAKRASERLEVLVNELQHRSRNLLGVITAVAGRTLRQGGSVDAFDERLQALSRAQGLLSQYGSDTVEVGALVRAELAAHTQERSKRVQIAGPEVQLTAPQVQNFALALHELTTNAVKYGALKDGTGSLIVTWEVIRYRSEHRRLALNWAESGVPIDPSKVTRQGYGTELIQGALAYALEANVEYALGADGVRCRIEMPIEQPE</sequence>
<keyword evidence="7" id="KW-0285">Flavoprotein</keyword>
<dbReference type="InterPro" id="IPR029016">
    <property type="entry name" value="GAF-like_dom_sf"/>
</dbReference>
<feature type="domain" description="PAC" evidence="16">
    <location>
        <begin position="225"/>
        <end position="277"/>
    </location>
</feature>
<evidence type="ECO:0000256" key="6">
    <source>
        <dbReference type="ARBA" id="ARBA00022606"/>
    </source>
</evidence>